<keyword evidence="1" id="KW-0812">Transmembrane</keyword>
<dbReference type="Proteomes" id="UP000692954">
    <property type="component" value="Unassembled WGS sequence"/>
</dbReference>
<evidence type="ECO:0008006" key="4">
    <source>
        <dbReference type="Google" id="ProtNLM"/>
    </source>
</evidence>
<proteinExistence type="predicted"/>
<accession>A0A8S1L7U1</accession>
<keyword evidence="1" id="KW-0472">Membrane</keyword>
<gene>
    <name evidence="2" type="ORF">PSON_ATCC_30995.1.T0150007</name>
</gene>
<organism evidence="2 3">
    <name type="scientific">Paramecium sonneborni</name>
    <dbReference type="NCBI Taxonomy" id="65129"/>
    <lineage>
        <taxon>Eukaryota</taxon>
        <taxon>Sar</taxon>
        <taxon>Alveolata</taxon>
        <taxon>Ciliophora</taxon>
        <taxon>Intramacronucleata</taxon>
        <taxon>Oligohymenophorea</taxon>
        <taxon>Peniculida</taxon>
        <taxon>Parameciidae</taxon>
        <taxon>Paramecium</taxon>
    </lineage>
</organism>
<sequence length="149" mass="18155">MKIHFLLEIQYLQSSNRFLNLQDQSKSRKILKRKQWIKRIIFYFCQEQSSKSQLGKLCCLQNLEQEIKNKEIQYLNNNLHLFQYLVIVITLQINILFFLIHYTILTDAEYKSYKQFFIILIYSIKIFSIQSFTLQILLLLLINKFLYQN</sequence>
<evidence type="ECO:0000313" key="3">
    <source>
        <dbReference type="Proteomes" id="UP000692954"/>
    </source>
</evidence>
<evidence type="ECO:0000313" key="2">
    <source>
        <dbReference type="EMBL" id="CAD8060856.1"/>
    </source>
</evidence>
<keyword evidence="3" id="KW-1185">Reference proteome</keyword>
<feature type="transmembrane region" description="Helical" evidence="1">
    <location>
        <begin position="116"/>
        <end position="142"/>
    </location>
</feature>
<comment type="caution">
    <text evidence="2">The sequence shown here is derived from an EMBL/GenBank/DDBJ whole genome shotgun (WGS) entry which is preliminary data.</text>
</comment>
<protein>
    <recommendedName>
        <fullName evidence="4">Transmembrane protein</fullName>
    </recommendedName>
</protein>
<evidence type="ECO:0000256" key="1">
    <source>
        <dbReference type="SAM" id="Phobius"/>
    </source>
</evidence>
<dbReference type="EMBL" id="CAJJDN010000015">
    <property type="protein sequence ID" value="CAD8060856.1"/>
    <property type="molecule type" value="Genomic_DNA"/>
</dbReference>
<dbReference type="AlphaFoldDB" id="A0A8S1L7U1"/>
<reference evidence="2" key="1">
    <citation type="submission" date="2021-01" db="EMBL/GenBank/DDBJ databases">
        <authorList>
            <consortium name="Genoscope - CEA"/>
            <person name="William W."/>
        </authorList>
    </citation>
    <scope>NUCLEOTIDE SEQUENCE</scope>
</reference>
<name>A0A8S1L7U1_9CILI</name>
<keyword evidence="1" id="KW-1133">Transmembrane helix</keyword>
<feature type="transmembrane region" description="Helical" evidence="1">
    <location>
        <begin position="81"/>
        <end position="104"/>
    </location>
</feature>